<evidence type="ECO:0000256" key="4">
    <source>
        <dbReference type="ARBA" id="ARBA00022833"/>
    </source>
</evidence>
<dbReference type="OrthoDB" id="7695469at2759"/>
<dbReference type="PANTHER" id="PTHR23080">
    <property type="entry name" value="THAP DOMAIN PROTEIN"/>
    <property type="match status" value="1"/>
</dbReference>
<dbReference type="AlphaFoldDB" id="A0A8J2MWB0"/>
<dbReference type="GO" id="GO:0008270">
    <property type="term" value="F:zinc ion binding"/>
    <property type="evidence" value="ECO:0007669"/>
    <property type="project" value="UniProtKB-KW"/>
</dbReference>
<evidence type="ECO:0000259" key="8">
    <source>
        <dbReference type="PROSITE" id="PS50950"/>
    </source>
</evidence>
<proteinExistence type="predicted"/>
<dbReference type="InterPro" id="IPR027806">
    <property type="entry name" value="HARBI1_dom"/>
</dbReference>
<organism evidence="9 10">
    <name type="scientific">Cotesia congregata</name>
    <name type="common">Parasitoid wasp</name>
    <name type="synonym">Apanteles congregatus</name>
    <dbReference type="NCBI Taxonomy" id="51543"/>
    <lineage>
        <taxon>Eukaryota</taxon>
        <taxon>Metazoa</taxon>
        <taxon>Ecdysozoa</taxon>
        <taxon>Arthropoda</taxon>
        <taxon>Hexapoda</taxon>
        <taxon>Insecta</taxon>
        <taxon>Pterygota</taxon>
        <taxon>Neoptera</taxon>
        <taxon>Endopterygota</taxon>
        <taxon>Hymenoptera</taxon>
        <taxon>Apocrita</taxon>
        <taxon>Ichneumonoidea</taxon>
        <taxon>Braconidae</taxon>
        <taxon>Microgastrinae</taxon>
        <taxon>Cotesia</taxon>
    </lineage>
</organism>
<dbReference type="PANTHER" id="PTHR23080:SF143">
    <property type="entry name" value="SI:DKEY-56D12.4"/>
    <property type="match status" value="1"/>
</dbReference>
<dbReference type="EMBL" id="CAJNRD030001122">
    <property type="protein sequence ID" value="CAG5100596.1"/>
    <property type="molecule type" value="Genomic_DNA"/>
</dbReference>
<feature type="domain" description="THAP-type" evidence="8">
    <location>
        <begin position="1"/>
        <end position="95"/>
    </location>
</feature>
<evidence type="ECO:0000256" key="1">
    <source>
        <dbReference type="ARBA" id="ARBA00001968"/>
    </source>
</evidence>
<evidence type="ECO:0000256" key="3">
    <source>
        <dbReference type="ARBA" id="ARBA00022771"/>
    </source>
</evidence>
<name>A0A8J2MWB0_COTCN</name>
<comment type="caution">
    <text evidence="9">The sequence shown here is derived from an EMBL/GenBank/DDBJ whole genome shotgun (WGS) entry which is preliminary data.</text>
</comment>
<evidence type="ECO:0000256" key="2">
    <source>
        <dbReference type="ARBA" id="ARBA00022723"/>
    </source>
</evidence>
<keyword evidence="2" id="KW-0479">Metal-binding</keyword>
<dbReference type="Pfam" id="PF05485">
    <property type="entry name" value="THAP"/>
    <property type="match status" value="1"/>
</dbReference>
<keyword evidence="3 6" id="KW-0863">Zinc-finger</keyword>
<keyword evidence="5 6" id="KW-0238">DNA-binding</keyword>
<feature type="compositionally biased region" description="Low complexity" evidence="7">
    <location>
        <begin position="120"/>
        <end position="139"/>
    </location>
</feature>
<comment type="cofactor">
    <cofactor evidence="1">
        <name>a divalent metal cation</name>
        <dbReference type="ChEBI" id="CHEBI:60240"/>
    </cofactor>
</comment>
<dbReference type="Pfam" id="PF13359">
    <property type="entry name" value="DDE_Tnp_4"/>
    <property type="match status" value="1"/>
</dbReference>
<accession>A0A8J2MWB0</accession>
<gene>
    <name evidence="9" type="ORF">HICCMSTLAB_LOCUS9669</name>
</gene>
<dbReference type="SMART" id="SM00980">
    <property type="entry name" value="THAP"/>
    <property type="match status" value="1"/>
</dbReference>
<dbReference type="SUPFAM" id="SSF57716">
    <property type="entry name" value="Glucocorticoid receptor-like (DNA-binding domain)"/>
    <property type="match status" value="1"/>
</dbReference>
<keyword evidence="4" id="KW-0862">Zinc</keyword>
<sequence length="406" mass="46146">MSRSVKSCCIKGCTEKSRRKWQVDTPVKFHCFPSSKCGASWKEDKRIKWINAVKNYVKNPKQWEPNQHTRICSAHFINNSKSDNAYHPSYVPSIFPGKENKKNSIQRLQRFERSRARQLNNINSSENSSNSIKGKNIDNSSDIEMEQDAGEMIAEAQDGCRRDMNVSPPAYRSITCQTEELIPGISSDSCTNFFCNMNNHGGINTAAVQVNISVKKTVDKMCEASMPCDPINFESVQSHCKGFHGFSSITSNETMGSLTGLLNKLPESKRSDIDKKTKLLITLMKLKIVLFNIHRTTVNKIFIKNLQQLNILLKNFIFRPSKAAVQATLPESFKLHYPDTREVDETYNIASVRIHIERVNQRIKDFNILSKVPVSLLPHVDEIVFVICAIINIQKPLFKQEKSATE</sequence>
<dbReference type="InterPro" id="IPR006612">
    <property type="entry name" value="THAP_Znf"/>
</dbReference>
<protein>
    <recommendedName>
        <fullName evidence="8">THAP-type domain-containing protein</fullName>
    </recommendedName>
</protein>
<feature type="region of interest" description="Disordered" evidence="7">
    <location>
        <begin position="115"/>
        <end position="139"/>
    </location>
</feature>
<evidence type="ECO:0000256" key="7">
    <source>
        <dbReference type="SAM" id="MobiDB-lite"/>
    </source>
</evidence>
<evidence type="ECO:0000256" key="6">
    <source>
        <dbReference type="PROSITE-ProRule" id="PRU00309"/>
    </source>
</evidence>
<reference evidence="9" key="1">
    <citation type="submission" date="2021-04" db="EMBL/GenBank/DDBJ databases">
        <authorList>
            <person name="Chebbi M.A.C M."/>
        </authorList>
    </citation>
    <scope>NUCLEOTIDE SEQUENCE</scope>
</reference>
<dbReference type="GO" id="GO:0003677">
    <property type="term" value="F:DNA binding"/>
    <property type="evidence" value="ECO:0007669"/>
    <property type="project" value="UniProtKB-UniRule"/>
</dbReference>
<dbReference type="Proteomes" id="UP000786811">
    <property type="component" value="Unassembled WGS sequence"/>
</dbReference>
<dbReference type="PROSITE" id="PS50950">
    <property type="entry name" value="ZF_THAP"/>
    <property type="match status" value="1"/>
</dbReference>
<evidence type="ECO:0000313" key="9">
    <source>
        <dbReference type="EMBL" id="CAG5100596.1"/>
    </source>
</evidence>
<keyword evidence="10" id="KW-1185">Reference proteome</keyword>
<evidence type="ECO:0000256" key="5">
    <source>
        <dbReference type="ARBA" id="ARBA00023125"/>
    </source>
</evidence>
<evidence type="ECO:0000313" key="10">
    <source>
        <dbReference type="Proteomes" id="UP000786811"/>
    </source>
</evidence>